<dbReference type="Gene3D" id="3.20.20.70">
    <property type="entry name" value="Aldolase class I"/>
    <property type="match status" value="1"/>
</dbReference>
<dbReference type="NCBIfam" id="TIGR04085">
    <property type="entry name" value="rSAM_more_4Fe4S"/>
    <property type="match status" value="1"/>
</dbReference>
<feature type="domain" description="Radical SAM core" evidence="9">
    <location>
        <begin position="12"/>
        <end position="226"/>
    </location>
</feature>
<name>A0A4R5VJ49_9BACI</name>
<dbReference type="EMBL" id="JAVGVR010000001">
    <property type="protein sequence ID" value="MDQ6595560.1"/>
    <property type="molecule type" value="Genomic_DNA"/>
</dbReference>
<evidence type="ECO:0000259" key="9">
    <source>
        <dbReference type="PROSITE" id="PS51918"/>
    </source>
</evidence>
<dbReference type="InterPro" id="IPR011843">
    <property type="entry name" value="PQQ_synth_PqqE_bac"/>
</dbReference>
<dbReference type="HAMAP" id="MF_00660">
    <property type="entry name" value="PqqE"/>
    <property type="match status" value="1"/>
</dbReference>
<dbReference type="InterPro" id="IPR050377">
    <property type="entry name" value="Radical_SAM_PqqE_MftC-like"/>
</dbReference>
<comment type="cofactor">
    <cofactor evidence="8">
        <name>[4Fe-4S] cluster</name>
        <dbReference type="ChEBI" id="CHEBI:49883"/>
    </cofactor>
    <text evidence="8">Binds 1 [4Fe-4S] cluster. The cluster is coordinated with 3 cysteines and an exchangeable S-adenosyl-L-methionine.</text>
</comment>
<evidence type="ECO:0000256" key="2">
    <source>
        <dbReference type="ARBA" id="ARBA00022691"/>
    </source>
</evidence>
<evidence type="ECO:0000313" key="12">
    <source>
        <dbReference type="Proteomes" id="UP000295132"/>
    </source>
</evidence>
<dbReference type="SFLD" id="SFLDG01067">
    <property type="entry name" value="SPASM/twitch_domain_containing"/>
    <property type="match status" value="1"/>
</dbReference>
<dbReference type="Pfam" id="PF04055">
    <property type="entry name" value="Radical_SAM"/>
    <property type="match status" value="1"/>
</dbReference>
<dbReference type="SFLD" id="SFLDG01386">
    <property type="entry name" value="main_SPASM_domain-containing"/>
    <property type="match status" value="1"/>
</dbReference>
<dbReference type="InterPro" id="IPR017200">
    <property type="entry name" value="PqqE-like"/>
</dbReference>
<comment type="catalytic activity">
    <reaction evidence="8">
        <text>[PQQ precursor protein] + S-adenosyl-L-methionine = E-Y cross-linked-[PQQ precursor protein] + 5'-deoxyadenosine + L-methionine + H(+)</text>
        <dbReference type="Rhea" id="RHEA:56836"/>
        <dbReference type="Rhea" id="RHEA-COMP:14800"/>
        <dbReference type="Rhea" id="RHEA-COMP:14801"/>
        <dbReference type="ChEBI" id="CHEBI:15378"/>
        <dbReference type="ChEBI" id="CHEBI:17319"/>
        <dbReference type="ChEBI" id="CHEBI:57844"/>
        <dbReference type="ChEBI" id="CHEBI:59789"/>
        <dbReference type="ChEBI" id="CHEBI:141026"/>
        <dbReference type="ChEBI" id="CHEBI:141027"/>
        <dbReference type="EC" id="1.21.98.4"/>
    </reaction>
</comment>
<dbReference type="GO" id="GO:1904047">
    <property type="term" value="F:S-adenosyl-L-methionine binding"/>
    <property type="evidence" value="ECO:0007669"/>
    <property type="project" value="UniProtKB-UniRule"/>
</dbReference>
<dbReference type="Proteomes" id="UP001178888">
    <property type="component" value="Unassembled WGS sequence"/>
</dbReference>
<evidence type="ECO:0000256" key="7">
    <source>
        <dbReference type="ARBA" id="ARBA00023014"/>
    </source>
</evidence>
<dbReference type="InterPro" id="IPR058240">
    <property type="entry name" value="rSAM_sf"/>
</dbReference>
<evidence type="ECO:0000256" key="6">
    <source>
        <dbReference type="ARBA" id="ARBA00023004"/>
    </source>
</evidence>
<dbReference type="InterPro" id="IPR007197">
    <property type="entry name" value="rSAM"/>
</dbReference>
<comment type="function">
    <text evidence="8">Catalyzes the cross-linking of a glutamate residue and a tyrosine residue in the PqqA protein as part of the biosynthesis of pyrroloquinoline quinone (PQQ).</text>
</comment>
<keyword evidence="13" id="KW-1185">Reference proteome</keyword>
<keyword evidence="5 8" id="KW-0560">Oxidoreductase</keyword>
<dbReference type="SFLD" id="SFLDS00029">
    <property type="entry name" value="Radical_SAM"/>
    <property type="match status" value="1"/>
</dbReference>
<dbReference type="UniPathway" id="UPA00539"/>
<dbReference type="InterPro" id="IPR013785">
    <property type="entry name" value="Aldolase_TIM"/>
</dbReference>
<dbReference type="GO" id="GO:0009975">
    <property type="term" value="F:cyclase activity"/>
    <property type="evidence" value="ECO:0007669"/>
    <property type="project" value="UniProtKB-UniRule"/>
</dbReference>
<sequence length="378" mass="41996">MEQSITKNNNGVGPPFSLLAELTHRCPLHCPYCSNPLKMAAETMELTTQDWCRVLSEAADLGVVEVHFSGGEPLLRNDLEILIQHANSLEMYTNLITSGIGLTTEKAARLKAAGIENVQVSFQAGEAKLSDFIGGYKAFERKKEAAIAIKEAKLHLSLNVVLHRMNLDHLNEIIKLAEEMGAERLELANTQYYNWALLNRERLMPSWDQIERASEIYEAAKARLDRKMEIIWVIPDYYASAPKPCMGGWGAIGLTVAPNGDVLPCPTAGMIESLSFENVRESSLGQIWYKSGAFNHFRGEAWMPEPCRSCDLRHQDGGGCRCQAFALTGDANATDPVCQWAPKHDLIEKAIKGANSNTMIQSSPIIYRRHILNNPLSK</sequence>
<dbReference type="Proteomes" id="UP000295132">
    <property type="component" value="Unassembled WGS sequence"/>
</dbReference>
<keyword evidence="6 8" id="KW-0408">Iron</keyword>
<dbReference type="PROSITE" id="PS51918">
    <property type="entry name" value="RADICAL_SAM"/>
    <property type="match status" value="1"/>
</dbReference>
<dbReference type="RefSeq" id="WP_133339633.1">
    <property type="nucleotide sequence ID" value="NZ_JAVGVR010000001.1"/>
</dbReference>
<comment type="subunit">
    <text evidence="8">Interacts with PqqD. The interaction is necessary for activity of PqqE.</text>
</comment>
<comment type="similarity">
    <text evidence="8">Belongs to the radical SAM superfamily. PqqE family.</text>
</comment>
<keyword evidence="4 8" id="KW-0884">PQQ biosynthesis</keyword>
<dbReference type="InterPro" id="IPR006638">
    <property type="entry name" value="Elp3/MiaA/NifB-like_rSAM"/>
</dbReference>
<gene>
    <name evidence="8 11" type="primary">pqqE</name>
    <name evidence="11" type="ORF">E2K98_26955</name>
    <name evidence="10" type="ORF">RCG21_03940</name>
</gene>
<dbReference type="GO" id="GO:0051539">
    <property type="term" value="F:4 iron, 4 sulfur cluster binding"/>
    <property type="evidence" value="ECO:0007669"/>
    <property type="project" value="UniProtKB-KW"/>
</dbReference>
<proteinExistence type="inferred from homology"/>
<evidence type="ECO:0000256" key="8">
    <source>
        <dbReference type="HAMAP-Rule" id="MF_00660"/>
    </source>
</evidence>
<keyword evidence="2 8" id="KW-0949">S-adenosyl-L-methionine</keyword>
<evidence type="ECO:0000256" key="3">
    <source>
        <dbReference type="ARBA" id="ARBA00022723"/>
    </source>
</evidence>
<dbReference type="GO" id="GO:0016491">
    <property type="term" value="F:oxidoreductase activity"/>
    <property type="evidence" value="ECO:0007669"/>
    <property type="project" value="UniProtKB-KW"/>
</dbReference>
<feature type="binding site" evidence="8">
    <location>
        <position position="26"/>
    </location>
    <ligand>
        <name>[4Fe-4S] cluster</name>
        <dbReference type="ChEBI" id="CHEBI:49883"/>
        <note>4Fe-4S-S-AdoMet</note>
    </ligand>
</feature>
<dbReference type="CDD" id="cd01335">
    <property type="entry name" value="Radical_SAM"/>
    <property type="match status" value="1"/>
</dbReference>
<comment type="caution">
    <text evidence="11">The sequence shown here is derived from an EMBL/GenBank/DDBJ whole genome shotgun (WGS) entry which is preliminary data.</text>
</comment>
<dbReference type="SMART" id="SM00729">
    <property type="entry name" value="Elp3"/>
    <property type="match status" value="1"/>
</dbReference>
<comment type="pathway">
    <text evidence="8">Cofactor biosynthesis; pyrroloquinoline quinone biosynthesis.</text>
</comment>
<dbReference type="PIRSF" id="PIRSF037420">
    <property type="entry name" value="PQQ_syn_pqqE"/>
    <property type="match status" value="1"/>
</dbReference>
<dbReference type="EC" id="1.21.98.4" evidence="8"/>
<reference evidence="10" key="2">
    <citation type="submission" date="2023-08" db="EMBL/GenBank/DDBJ databases">
        <title>Nitrogen cycling bacteria in agricultural field soils.</title>
        <authorList>
            <person name="Jang J."/>
        </authorList>
    </citation>
    <scope>NUCLEOTIDE SEQUENCE</scope>
    <source>
        <strain evidence="10">PS3-36</strain>
    </source>
</reference>
<dbReference type="AlphaFoldDB" id="A0A4R5VJ49"/>
<dbReference type="PANTHER" id="PTHR11228">
    <property type="entry name" value="RADICAL SAM DOMAIN PROTEIN"/>
    <property type="match status" value="1"/>
</dbReference>
<dbReference type="InterPro" id="IPR023885">
    <property type="entry name" value="4Fe4S-binding_SPASM_dom"/>
</dbReference>
<reference evidence="11 12" key="1">
    <citation type="submission" date="2019-03" db="EMBL/GenBank/DDBJ databases">
        <title>Bacillus niacini sp. nov. a Nicotinate-Metabolizing Mesophile Isolated from Soil.</title>
        <authorList>
            <person name="Zhang G."/>
        </authorList>
    </citation>
    <scope>NUCLEOTIDE SEQUENCE [LARGE SCALE GENOMIC DNA]</scope>
    <source>
        <strain evidence="11 12">WN066</strain>
    </source>
</reference>
<dbReference type="Pfam" id="PF13186">
    <property type="entry name" value="SPASM"/>
    <property type="match status" value="1"/>
</dbReference>
<evidence type="ECO:0000256" key="4">
    <source>
        <dbReference type="ARBA" id="ARBA00022905"/>
    </source>
</evidence>
<evidence type="ECO:0000313" key="11">
    <source>
        <dbReference type="EMBL" id="TDK56290.1"/>
    </source>
</evidence>
<organism evidence="11 12">
    <name type="scientific">Bacillus salipaludis</name>
    <dbReference type="NCBI Taxonomy" id="2547811"/>
    <lineage>
        <taxon>Bacteria</taxon>
        <taxon>Bacillati</taxon>
        <taxon>Bacillota</taxon>
        <taxon>Bacilli</taxon>
        <taxon>Bacillales</taxon>
        <taxon>Bacillaceae</taxon>
        <taxon>Bacillus</taxon>
    </lineage>
</organism>
<dbReference type="EMBL" id="SMYO01000024">
    <property type="protein sequence ID" value="TDK56290.1"/>
    <property type="molecule type" value="Genomic_DNA"/>
</dbReference>
<dbReference type="NCBIfam" id="TIGR02109">
    <property type="entry name" value="PQQ_syn_pqqE"/>
    <property type="match status" value="1"/>
</dbReference>
<dbReference type="SFLD" id="SFLDF00280">
    <property type="entry name" value="coenzyme_PQQ_synthesis_protein"/>
    <property type="match status" value="1"/>
</dbReference>
<feature type="binding site" evidence="8">
    <location>
        <position position="33"/>
    </location>
    <ligand>
        <name>[4Fe-4S] cluster</name>
        <dbReference type="ChEBI" id="CHEBI:49883"/>
        <note>4Fe-4S-S-AdoMet</note>
    </ligand>
</feature>
<keyword evidence="3 8" id="KW-0479">Metal-binding</keyword>
<evidence type="ECO:0000313" key="10">
    <source>
        <dbReference type="EMBL" id="MDQ6595560.1"/>
    </source>
</evidence>
<evidence type="ECO:0000313" key="13">
    <source>
        <dbReference type="Proteomes" id="UP001178888"/>
    </source>
</evidence>
<keyword evidence="7 8" id="KW-0411">Iron-sulfur</keyword>
<evidence type="ECO:0000256" key="1">
    <source>
        <dbReference type="ARBA" id="ARBA00022485"/>
    </source>
</evidence>
<dbReference type="PANTHER" id="PTHR11228:SF7">
    <property type="entry name" value="PQQA PEPTIDE CYCLASE"/>
    <property type="match status" value="1"/>
</dbReference>
<dbReference type="CDD" id="cd21119">
    <property type="entry name" value="SPASM_PqqE"/>
    <property type="match status" value="1"/>
</dbReference>
<dbReference type="GO" id="GO:0018189">
    <property type="term" value="P:pyrroloquinoline quinone biosynthetic process"/>
    <property type="evidence" value="ECO:0007669"/>
    <property type="project" value="UniProtKB-UniRule"/>
</dbReference>
<evidence type="ECO:0000256" key="5">
    <source>
        <dbReference type="ARBA" id="ARBA00023002"/>
    </source>
</evidence>
<dbReference type="SUPFAM" id="SSF102114">
    <property type="entry name" value="Radical SAM enzymes"/>
    <property type="match status" value="1"/>
</dbReference>
<keyword evidence="1 8" id="KW-0004">4Fe-4S</keyword>
<accession>A0A4R5VJ49</accession>
<feature type="binding site" evidence="8">
    <location>
        <position position="30"/>
    </location>
    <ligand>
        <name>[4Fe-4S] cluster</name>
        <dbReference type="ChEBI" id="CHEBI:49883"/>
        <note>4Fe-4S-S-AdoMet</note>
    </ligand>
</feature>
<dbReference type="GO" id="GO:0005506">
    <property type="term" value="F:iron ion binding"/>
    <property type="evidence" value="ECO:0007669"/>
    <property type="project" value="UniProtKB-UniRule"/>
</dbReference>
<protein>
    <recommendedName>
        <fullName evidence="8">PqqA peptide cyclase</fullName>
        <ecNumber evidence="8">1.21.98.4</ecNumber>
    </recommendedName>
    <alternativeName>
        <fullName evidence="8">Coenzyme PQQ synthesis protein E</fullName>
    </alternativeName>
</protein>